<keyword evidence="1" id="KW-0812">Transmembrane</keyword>
<protein>
    <recommendedName>
        <fullName evidence="4">Fimbrial assembly family protein</fullName>
    </recommendedName>
</protein>
<accession>A0A0G0USA1</accession>
<evidence type="ECO:0000313" key="2">
    <source>
        <dbReference type="EMBL" id="KKR91588.1"/>
    </source>
</evidence>
<dbReference type="EMBL" id="LCAP01000004">
    <property type="protein sequence ID" value="KKR91588.1"/>
    <property type="molecule type" value="Genomic_DNA"/>
</dbReference>
<feature type="transmembrane region" description="Helical" evidence="1">
    <location>
        <begin position="20"/>
        <end position="44"/>
    </location>
</feature>
<evidence type="ECO:0000256" key="1">
    <source>
        <dbReference type="SAM" id="Phobius"/>
    </source>
</evidence>
<keyword evidence="1" id="KW-0472">Membrane</keyword>
<keyword evidence="1" id="KW-1133">Transmembrane helix</keyword>
<proteinExistence type="predicted"/>
<gene>
    <name evidence="2" type="ORF">UU43_C0004G0036</name>
</gene>
<comment type="caution">
    <text evidence="2">The sequence shown here is derived from an EMBL/GenBank/DDBJ whole genome shotgun (WGS) entry which is preliminary data.</text>
</comment>
<dbReference type="AlphaFoldDB" id="A0A0G0USA1"/>
<evidence type="ECO:0008006" key="4">
    <source>
        <dbReference type="Google" id="ProtNLM"/>
    </source>
</evidence>
<evidence type="ECO:0000313" key="3">
    <source>
        <dbReference type="Proteomes" id="UP000034190"/>
    </source>
</evidence>
<reference evidence="2 3" key="1">
    <citation type="journal article" date="2015" name="Nature">
        <title>rRNA introns, odd ribosomes, and small enigmatic genomes across a large radiation of phyla.</title>
        <authorList>
            <person name="Brown C.T."/>
            <person name="Hug L.A."/>
            <person name="Thomas B.C."/>
            <person name="Sharon I."/>
            <person name="Castelle C.J."/>
            <person name="Singh A."/>
            <person name="Wilkins M.J."/>
            <person name="Williams K.H."/>
            <person name="Banfield J.F."/>
        </authorList>
    </citation>
    <scope>NUCLEOTIDE SEQUENCE [LARGE SCALE GENOMIC DNA]</scope>
</reference>
<sequence>MMLTLNLIPQQFKRELSLHATYILLKKIFILLFVVLCVSSVSLVSARMYLKQKLNELTIQTQAISFKTKDIKEKVTTLNALLKGTRNALESTQSWADILTAIESHIPMPITVNEITLEPDKTIHRIKLIGTSLSRDEYLEFERNIKTLPFVTSITSPVQNILSMSENAFTLTLIIQPSTLTQ</sequence>
<dbReference type="Proteomes" id="UP000034190">
    <property type="component" value="Unassembled WGS sequence"/>
</dbReference>
<organism evidence="2 3">
    <name type="scientific">Candidatus Falkowbacteria bacterium GW2011_GWA2_41_14</name>
    <dbReference type="NCBI Taxonomy" id="1618635"/>
    <lineage>
        <taxon>Bacteria</taxon>
        <taxon>Candidatus Falkowiibacteriota</taxon>
    </lineage>
</organism>
<name>A0A0G0USA1_9BACT</name>